<dbReference type="Proteomes" id="UP001281147">
    <property type="component" value="Unassembled WGS sequence"/>
</dbReference>
<name>A0ACC3MRZ4_9PEZI</name>
<comment type="caution">
    <text evidence="1">The sequence shown here is derived from an EMBL/GenBank/DDBJ whole genome shotgun (WGS) entry which is preliminary data.</text>
</comment>
<accession>A0ACC3MRZ4</accession>
<dbReference type="EMBL" id="JAUTXU010000174">
    <property type="protein sequence ID" value="KAK3701387.1"/>
    <property type="molecule type" value="Genomic_DNA"/>
</dbReference>
<gene>
    <name evidence="1" type="ORF">LTR37_015485</name>
</gene>
<proteinExistence type="predicted"/>
<organism evidence="1 2">
    <name type="scientific">Vermiconidia calcicola</name>
    <dbReference type="NCBI Taxonomy" id="1690605"/>
    <lineage>
        <taxon>Eukaryota</taxon>
        <taxon>Fungi</taxon>
        <taxon>Dikarya</taxon>
        <taxon>Ascomycota</taxon>
        <taxon>Pezizomycotina</taxon>
        <taxon>Dothideomycetes</taxon>
        <taxon>Dothideomycetidae</taxon>
        <taxon>Mycosphaerellales</taxon>
        <taxon>Extremaceae</taxon>
        <taxon>Vermiconidia</taxon>
    </lineage>
</organism>
<reference evidence="1" key="1">
    <citation type="submission" date="2023-07" db="EMBL/GenBank/DDBJ databases">
        <title>Black Yeasts Isolated from many extreme environments.</title>
        <authorList>
            <person name="Coleine C."/>
            <person name="Stajich J.E."/>
            <person name="Selbmann L."/>
        </authorList>
    </citation>
    <scope>NUCLEOTIDE SEQUENCE</scope>
    <source>
        <strain evidence="1">CCFEE 5714</strain>
    </source>
</reference>
<evidence type="ECO:0000313" key="2">
    <source>
        <dbReference type="Proteomes" id="UP001281147"/>
    </source>
</evidence>
<protein>
    <submittedName>
        <fullName evidence="1">Uncharacterized protein</fullName>
    </submittedName>
</protein>
<evidence type="ECO:0000313" key="1">
    <source>
        <dbReference type="EMBL" id="KAK3701387.1"/>
    </source>
</evidence>
<keyword evidence="2" id="KW-1185">Reference proteome</keyword>
<sequence length="367" mass="41578">MAALAPSGVHIKRRATDEPPDYLVLQGAQAHAQEVRYVRQRSKEADNSSEKLLPLTLDQEAEQRKRRERVYHLQAKPVKSVIGKRKGREEGPTFVEKEKEKRSKQHAVVDVERQDQVEVASLSRPQKRPGKGAAVRRAIPPAAKAESEVERRQFEQLADYMHQAALEEVKRESTPKPKVVAQPKLSGARSREIHRQRVAINNKKDEDVEMGSDDDYVYDTYVLAPTPVTATSTDAGVDVHPEEYNSIGYLIITEADQTLWDAYLEESLQEASDKDHDSDEEDENAEDYYGADYPEDEVDSDDEFGRNAYGFRGRAGGGGGADDEEWDEDTGKFSDDEDERERRMMDPFKTSASRRQFAKYLDAEDLA</sequence>